<feature type="domain" description="SsuA/THI5-like" evidence="2">
    <location>
        <begin position="75"/>
        <end position="274"/>
    </location>
</feature>
<keyword evidence="1" id="KW-1133">Transmembrane helix</keyword>
<organism evidence="3 4">
    <name type="scientific">Halanaerobium kushneri</name>
    <dbReference type="NCBI Taxonomy" id="56779"/>
    <lineage>
        <taxon>Bacteria</taxon>
        <taxon>Bacillati</taxon>
        <taxon>Bacillota</taxon>
        <taxon>Clostridia</taxon>
        <taxon>Halanaerobiales</taxon>
        <taxon>Halanaerobiaceae</taxon>
        <taxon>Halanaerobium</taxon>
    </lineage>
</organism>
<dbReference type="Pfam" id="PF09084">
    <property type="entry name" value="NMT1"/>
    <property type="match status" value="1"/>
</dbReference>
<dbReference type="InterPro" id="IPR015168">
    <property type="entry name" value="SsuA/THI5"/>
</dbReference>
<sequence>MYTEKLEKIFKEIGSVSMKKYITIIIIFLSVLLLISGCVNNEEASQQKITIAEQYGLAYAPVQLIKELNFLKAADPDLEVEWKQLSNTTSIRESMLAGEVDIAFMAIPPFLIARDKGMGWKIISGLSESPLGLMTNREDINSLADFKTDSKIALPQPGSIQHILLSMAAEREFGEVDRFDEQLLTMSHPDAMNALLAGREVSAHFASPPYLFLESREEGIKKILSGREAFGGDFTFIVGVSTEQFYGEQPQNYSNFLEALGKAIEFIDQKPDEAAEILADNYNLEPSEMRDYLSWSGMKFTSKIKGLDKFIDFMAAESYLEKNSYQYSELVFEENLAGEKAISEEGASQNEE</sequence>
<proteinExistence type="predicted"/>
<dbReference type="AlphaFoldDB" id="A0A1N7AMY2"/>
<dbReference type="PANTHER" id="PTHR30024">
    <property type="entry name" value="ALIPHATIC SULFONATES-BINDING PROTEIN-RELATED"/>
    <property type="match status" value="1"/>
</dbReference>
<dbReference type="EMBL" id="FTNC01000024">
    <property type="protein sequence ID" value="SIR40376.1"/>
    <property type="molecule type" value="Genomic_DNA"/>
</dbReference>
<evidence type="ECO:0000313" key="4">
    <source>
        <dbReference type="Proteomes" id="UP000185669"/>
    </source>
</evidence>
<dbReference type="STRING" id="56779.SAMN05421834_12428"/>
<evidence type="ECO:0000259" key="2">
    <source>
        <dbReference type="Pfam" id="PF09084"/>
    </source>
</evidence>
<protein>
    <submittedName>
        <fullName evidence="3">NitT/TauT family transport system substrate-binding protein</fullName>
    </submittedName>
</protein>
<dbReference type="Gene3D" id="3.40.190.10">
    <property type="entry name" value="Periplasmic binding protein-like II"/>
    <property type="match status" value="2"/>
</dbReference>
<keyword evidence="4" id="KW-1185">Reference proteome</keyword>
<accession>A0A1N7AMY2</accession>
<gene>
    <name evidence="3" type="ORF">SAMN05421834_12428</name>
</gene>
<dbReference type="Proteomes" id="UP000185669">
    <property type="component" value="Unassembled WGS sequence"/>
</dbReference>
<reference evidence="4" key="1">
    <citation type="submission" date="2017-01" db="EMBL/GenBank/DDBJ databases">
        <authorList>
            <person name="Varghese N."/>
            <person name="Submissions S."/>
        </authorList>
    </citation>
    <scope>NUCLEOTIDE SEQUENCE [LARGE SCALE GENOMIC DNA]</scope>
    <source>
        <strain evidence="4">ATCC 700103</strain>
    </source>
</reference>
<feature type="transmembrane region" description="Helical" evidence="1">
    <location>
        <begin position="21"/>
        <end position="37"/>
    </location>
</feature>
<keyword evidence="1" id="KW-0812">Transmembrane</keyword>
<evidence type="ECO:0000313" key="3">
    <source>
        <dbReference type="EMBL" id="SIR40376.1"/>
    </source>
</evidence>
<name>A0A1N7AMY2_9FIRM</name>
<evidence type="ECO:0000256" key="1">
    <source>
        <dbReference type="SAM" id="Phobius"/>
    </source>
</evidence>
<dbReference type="SUPFAM" id="SSF53850">
    <property type="entry name" value="Periplasmic binding protein-like II"/>
    <property type="match status" value="1"/>
</dbReference>
<dbReference type="PANTHER" id="PTHR30024:SF2">
    <property type="entry name" value="ABC TRANSPORTER SUBSTRATE-BINDING PROTEIN"/>
    <property type="match status" value="1"/>
</dbReference>
<keyword evidence="1" id="KW-0472">Membrane</keyword>